<name>A0A1A6AE45_9TREE</name>
<sequence>MPVHSLATLFGNISSSHLFAGAVTFALIIFVRAWAAGRKCTWERDWKGKMILVVAPPTPTTLTLIDTLLHLPSPPQILFLPDIKSPLPDSLLTVLHTIKLSATTKNPAAQLHCESLPLTPAGVRDFVVKWNSAPVQMVGEGGRRIDAIIFGKGWEVDKTNFSSSSPLDSANEQVMWNNNQFKFHFLTSLLPSLLKSPAERDIRIVQLISPTWSSAIPALAASADERIRRADLVNITGKRNVESLLCFKHFQLILDTLEAAQRGKIKPVPNPEKPQENLKIRDKDVKSNVSSVSVIMPWARDEVLKGSLVSSSLSMILWMVFHPLILLITPSSRSTVQSILFALSAPVRHGDIDETPKVAEQGKEAFEQRRNGVAGGDVVRDCAVVDLPPVLSDPVLAKAVYEELEKQVEKGVKESQSKAKQQKDEQTKARVDEKEQIAKAQ</sequence>
<dbReference type="VEuPathDB" id="FungiDB:I303_00157"/>
<dbReference type="EMBL" id="KI894027">
    <property type="protein sequence ID" value="OBR88346.1"/>
    <property type="molecule type" value="Genomic_DNA"/>
</dbReference>
<organism evidence="3">
    <name type="scientific">Kwoniella dejecticola CBS 10117</name>
    <dbReference type="NCBI Taxonomy" id="1296121"/>
    <lineage>
        <taxon>Eukaryota</taxon>
        <taxon>Fungi</taxon>
        <taxon>Dikarya</taxon>
        <taxon>Basidiomycota</taxon>
        <taxon>Agaricomycotina</taxon>
        <taxon>Tremellomycetes</taxon>
        <taxon>Tremellales</taxon>
        <taxon>Cryptococcaceae</taxon>
        <taxon>Kwoniella</taxon>
    </lineage>
</organism>
<dbReference type="RefSeq" id="XP_018266188.1">
    <property type="nucleotide sequence ID" value="XM_018403534.1"/>
</dbReference>
<keyword evidence="2" id="KW-0472">Membrane</keyword>
<dbReference type="Proteomes" id="UP000078595">
    <property type="component" value="Chromosome 1"/>
</dbReference>
<evidence type="ECO:0000256" key="2">
    <source>
        <dbReference type="SAM" id="Phobius"/>
    </source>
</evidence>
<gene>
    <name evidence="3" type="ORF">I303_00157</name>
    <name evidence="4" type="ORF">I303_100157</name>
</gene>
<proteinExistence type="predicted"/>
<evidence type="ECO:0000313" key="5">
    <source>
        <dbReference type="Proteomes" id="UP000078595"/>
    </source>
</evidence>
<keyword evidence="2" id="KW-0812">Transmembrane</keyword>
<evidence type="ECO:0000313" key="4">
    <source>
        <dbReference type="EMBL" id="WWC57625.1"/>
    </source>
</evidence>
<reference evidence="4" key="2">
    <citation type="submission" date="2013-07" db="EMBL/GenBank/DDBJ databases">
        <authorList>
            <consortium name="The Broad Institute Genome Sequencing Platform"/>
            <person name="Cuomo C."/>
            <person name="Litvintseva A."/>
            <person name="Chen Y."/>
            <person name="Heitman J."/>
            <person name="Sun S."/>
            <person name="Springer D."/>
            <person name="Dromer F."/>
            <person name="Young S.K."/>
            <person name="Zeng Q."/>
            <person name="Gargeya S."/>
            <person name="Fitzgerald M."/>
            <person name="Abouelleil A."/>
            <person name="Alvarado L."/>
            <person name="Berlin A.M."/>
            <person name="Chapman S.B."/>
            <person name="Dewar J."/>
            <person name="Goldberg J."/>
            <person name="Griggs A."/>
            <person name="Gujja S."/>
            <person name="Hansen M."/>
            <person name="Howarth C."/>
            <person name="Imamovic A."/>
            <person name="Larimer J."/>
            <person name="McCowan C."/>
            <person name="Murphy C."/>
            <person name="Pearson M."/>
            <person name="Priest M."/>
            <person name="Roberts A."/>
            <person name="Saif S."/>
            <person name="Shea T."/>
            <person name="Sykes S."/>
            <person name="Wortman J."/>
            <person name="Nusbaum C."/>
            <person name="Birren B."/>
        </authorList>
    </citation>
    <scope>NUCLEOTIDE SEQUENCE</scope>
    <source>
        <strain evidence="4">CBS 10117</strain>
    </source>
</reference>
<feature type="transmembrane region" description="Helical" evidence="2">
    <location>
        <begin position="16"/>
        <end position="35"/>
    </location>
</feature>
<protein>
    <submittedName>
        <fullName evidence="3">Uncharacterized protein</fullName>
    </submittedName>
</protein>
<dbReference type="GeneID" id="28963856"/>
<keyword evidence="2" id="KW-1133">Transmembrane helix</keyword>
<accession>A0A1A6AE45</accession>
<evidence type="ECO:0000256" key="1">
    <source>
        <dbReference type="SAM" id="MobiDB-lite"/>
    </source>
</evidence>
<reference evidence="4" key="3">
    <citation type="submission" date="2024-02" db="EMBL/GenBank/DDBJ databases">
        <title>Comparative genomics of Cryptococcus and Kwoniella reveals pathogenesis evolution and contrasting modes of karyotype evolution via chromosome fusion or intercentromeric recombination.</title>
        <authorList>
            <person name="Coelho M.A."/>
            <person name="David-Palma M."/>
            <person name="Shea T."/>
            <person name="Bowers K."/>
            <person name="McGinley-Smith S."/>
            <person name="Mohammad A.W."/>
            <person name="Gnirke A."/>
            <person name="Yurkov A.M."/>
            <person name="Nowrousian M."/>
            <person name="Sun S."/>
            <person name="Cuomo C.A."/>
            <person name="Heitman J."/>
        </authorList>
    </citation>
    <scope>NUCLEOTIDE SEQUENCE</scope>
    <source>
        <strain evidence="4">CBS 10117</strain>
    </source>
</reference>
<dbReference type="STRING" id="1296121.A0A1A6AE45"/>
<dbReference type="KEGG" id="kdj:28963856"/>
<dbReference type="AlphaFoldDB" id="A0A1A6AE45"/>
<reference evidence="3" key="1">
    <citation type="submission" date="2013-07" db="EMBL/GenBank/DDBJ databases">
        <title>The Genome Sequence of Cryptococcus dejecticola CBS10117.</title>
        <authorList>
            <consortium name="The Broad Institute Genome Sequencing Platform"/>
            <person name="Cuomo C."/>
            <person name="Litvintseva A."/>
            <person name="Chen Y."/>
            <person name="Heitman J."/>
            <person name="Sun S."/>
            <person name="Springer D."/>
            <person name="Dromer F."/>
            <person name="Young S.K."/>
            <person name="Zeng Q."/>
            <person name="Gargeya S."/>
            <person name="Fitzgerald M."/>
            <person name="Abouelleil A."/>
            <person name="Alvarado L."/>
            <person name="Berlin A.M."/>
            <person name="Chapman S.B."/>
            <person name="Dewar J."/>
            <person name="Goldberg J."/>
            <person name="Griggs A."/>
            <person name="Gujja S."/>
            <person name="Hansen M."/>
            <person name="Howarth C."/>
            <person name="Imamovic A."/>
            <person name="Larimer J."/>
            <person name="McCowan C."/>
            <person name="Murphy C."/>
            <person name="Pearson M."/>
            <person name="Priest M."/>
            <person name="Roberts A."/>
            <person name="Saif S."/>
            <person name="Shea T."/>
            <person name="Sykes S."/>
            <person name="Wortman J."/>
            <person name="Nusbaum C."/>
            <person name="Birren B."/>
        </authorList>
    </citation>
    <scope>NUCLEOTIDE SEQUENCE [LARGE SCALE GENOMIC DNA]</scope>
    <source>
        <strain evidence="3">CBS 10117</strain>
    </source>
</reference>
<keyword evidence="5" id="KW-1185">Reference proteome</keyword>
<evidence type="ECO:0000313" key="3">
    <source>
        <dbReference type="EMBL" id="OBR88346.1"/>
    </source>
</evidence>
<dbReference type="OrthoDB" id="191979at2759"/>
<dbReference type="EMBL" id="CP144530">
    <property type="protein sequence ID" value="WWC57625.1"/>
    <property type="molecule type" value="Genomic_DNA"/>
</dbReference>
<feature type="region of interest" description="Disordered" evidence="1">
    <location>
        <begin position="410"/>
        <end position="441"/>
    </location>
</feature>